<gene>
    <name evidence="3" type="ORF">AKG95_03535</name>
</gene>
<evidence type="ECO:0000256" key="2">
    <source>
        <dbReference type="ARBA" id="ARBA00023002"/>
    </source>
</evidence>
<comment type="similarity">
    <text evidence="1">Belongs to the short-chain dehydrogenases/reductases (SDR) family.</text>
</comment>
<dbReference type="Pfam" id="PF13561">
    <property type="entry name" value="adh_short_C2"/>
    <property type="match status" value="1"/>
</dbReference>
<dbReference type="AlphaFoldDB" id="A0A1S1UCZ7"/>
<dbReference type="PRINTS" id="PR00081">
    <property type="entry name" value="GDHRDH"/>
</dbReference>
<sequence>MNADFKDKRVLITGGTKGMGAATLQLMLERGARVATTARAAASSLPAGVHFIAADLRTRAGTDTVIREALASLGGVDILINNVGGSTAAGGGALALDDEAWEDALNGNLLAAVRLDRALLPAMVARQYGVIIHISSIQRSLPLYDSTLAYAAAKAALSNYSKGLSKEFGPHGIRINTVSPGFIETTAAQAMLRRWAEHAGISDDAARQKLMQTLGGIPIGRPGTPEEVAELVAFLASDRAASIHGAEYVIDGGTIPTV</sequence>
<proteinExistence type="inferred from homology"/>
<dbReference type="InterPro" id="IPR036291">
    <property type="entry name" value="NAD(P)-bd_dom_sf"/>
</dbReference>
<dbReference type="InterPro" id="IPR002347">
    <property type="entry name" value="SDR_fam"/>
</dbReference>
<organism evidence="3 4">
    <name type="scientific">Janthinobacterium lividum</name>
    <dbReference type="NCBI Taxonomy" id="29581"/>
    <lineage>
        <taxon>Bacteria</taxon>
        <taxon>Pseudomonadati</taxon>
        <taxon>Pseudomonadota</taxon>
        <taxon>Betaproteobacteria</taxon>
        <taxon>Burkholderiales</taxon>
        <taxon>Oxalobacteraceae</taxon>
        <taxon>Janthinobacterium</taxon>
    </lineage>
</organism>
<evidence type="ECO:0000313" key="4">
    <source>
        <dbReference type="Proteomes" id="UP000179840"/>
    </source>
</evidence>
<dbReference type="PANTHER" id="PTHR42760">
    <property type="entry name" value="SHORT-CHAIN DEHYDROGENASES/REDUCTASES FAMILY MEMBER"/>
    <property type="match status" value="1"/>
</dbReference>
<dbReference type="Proteomes" id="UP000179840">
    <property type="component" value="Unassembled WGS sequence"/>
</dbReference>
<evidence type="ECO:0000313" key="3">
    <source>
        <dbReference type="EMBL" id="OHV98327.1"/>
    </source>
</evidence>
<accession>A0A1S1UCZ7</accession>
<dbReference type="SUPFAM" id="SSF51735">
    <property type="entry name" value="NAD(P)-binding Rossmann-fold domains"/>
    <property type="match status" value="1"/>
</dbReference>
<dbReference type="RefSeq" id="WP_071075513.1">
    <property type="nucleotide sequence ID" value="NZ_LFKP01000003.1"/>
</dbReference>
<dbReference type="GO" id="GO:0016616">
    <property type="term" value="F:oxidoreductase activity, acting on the CH-OH group of donors, NAD or NADP as acceptor"/>
    <property type="evidence" value="ECO:0007669"/>
    <property type="project" value="TreeGrafter"/>
</dbReference>
<dbReference type="PANTHER" id="PTHR42760:SF133">
    <property type="entry name" value="3-OXOACYL-[ACYL-CARRIER-PROTEIN] REDUCTASE"/>
    <property type="match status" value="1"/>
</dbReference>
<dbReference type="PROSITE" id="PS00061">
    <property type="entry name" value="ADH_SHORT"/>
    <property type="match status" value="1"/>
</dbReference>
<dbReference type="NCBIfam" id="NF005095">
    <property type="entry name" value="PRK06523.1"/>
    <property type="match status" value="1"/>
</dbReference>
<dbReference type="PRINTS" id="PR00080">
    <property type="entry name" value="SDRFAMILY"/>
</dbReference>
<reference evidence="3 4" key="1">
    <citation type="submission" date="2015-06" db="EMBL/GenBank/DDBJ databases">
        <title>Draft genome sequencing of a biphenyl-degrading bacterium, Janthinobacterium lividum MEG1.</title>
        <authorList>
            <person name="Shimodaira J."/>
            <person name="Hatta T."/>
        </authorList>
    </citation>
    <scope>NUCLEOTIDE SEQUENCE [LARGE SCALE GENOMIC DNA]</scope>
    <source>
        <strain evidence="3 4">MEG1</strain>
    </source>
</reference>
<evidence type="ECO:0000256" key="1">
    <source>
        <dbReference type="ARBA" id="ARBA00006484"/>
    </source>
</evidence>
<dbReference type="Gene3D" id="3.40.50.720">
    <property type="entry name" value="NAD(P)-binding Rossmann-like Domain"/>
    <property type="match status" value="1"/>
</dbReference>
<dbReference type="EMBL" id="LFKP01000003">
    <property type="protein sequence ID" value="OHV98327.1"/>
    <property type="molecule type" value="Genomic_DNA"/>
</dbReference>
<comment type="caution">
    <text evidence="3">The sequence shown here is derived from an EMBL/GenBank/DDBJ whole genome shotgun (WGS) entry which is preliminary data.</text>
</comment>
<keyword evidence="2" id="KW-0560">Oxidoreductase</keyword>
<name>A0A1S1UCZ7_9BURK</name>
<protein>
    <submittedName>
        <fullName evidence="3">Short-chain dehydrogenase</fullName>
    </submittedName>
</protein>
<dbReference type="FunFam" id="3.40.50.720:FF:000084">
    <property type="entry name" value="Short-chain dehydrogenase reductase"/>
    <property type="match status" value="1"/>
</dbReference>
<dbReference type="InterPro" id="IPR020904">
    <property type="entry name" value="Sc_DH/Rdtase_CS"/>
</dbReference>